<proteinExistence type="predicted"/>
<name>A0A0B0N1M4_GOSAR</name>
<dbReference type="Proteomes" id="UP000032142">
    <property type="component" value="Unassembled WGS sequence"/>
</dbReference>
<accession>A0A0B0N1M4</accession>
<sequence length="23" mass="2662">MDQSSFLEQFPASLSVYIIFLLI</sequence>
<dbReference type="EMBL" id="JRRC01462331">
    <property type="protein sequence ID" value="KHG06890.1"/>
    <property type="molecule type" value="Genomic_DNA"/>
</dbReference>
<evidence type="ECO:0000313" key="1">
    <source>
        <dbReference type="EMBL" id="KHG06890.1"/>
    </source>
</evidence>
<evidence type="ECO:0000313" key="2">
    <source>
        <dbReference type="Proteomes" id="UP000032142"/>
    </source>
</evidence>
<keyword evidence="2" id="KW-1185">Reference proteome</keyword>
<comment type="caution">
    <text evidence="1">The sequence shown here is derived from an EMBL/GenBank/DDBJ whole genome shotgun (WGS) entry which is preliminary data.</text>
</comment>
<dbReference type="AlphaFoldDB" id="A0A0B0N1M4"/>
<reference evidence="2" key="1">
    <citation type="submission" date="2014-09" db="EMBL/GenBank/DDBJ databases">
        <authorList>
            <person name="Mudge J."/>
            <person name="Ramaraj T."/>
            <person name="Lindquist I.E."/>
            <person name="Bharti A.K."/>
            <person name="Sundararajan A."/>
            <person name="Cameron C.T."/>
            <person name="Woodward J.E."/>
            <person name="May G.D."/>
            <person name="Brubaker C."/>
            <person name="Broadhvest J."/>
            <person name="Wilkins T.A."/>
        </authorList>
    </citation>
    <scope>NUCLEOTIDE SEQUENCE</scope>
    <source>
        <strain evidence="2">cv. AKA8401</strain>
    </source>
</reference>
<protein>
    <submittedName>
        <fullName evidence="1">Uncharacterized protein</fullName>
    </submittedName>
</protein>
<gene>
    <name evidence="1" type="ORF">F383_33397</name>
</gene>
<organism evidence="1 2">
    <name type="scientific">Gossypium arboreum</name>
    <name type="common">Tree cotton</name>
    <name type="synonym">Gossypium nanking</name>
    <dbReference type="NCBI Taxonomy" id="29729"/>
    <lineage>
        <taxon>Eukaryota</taxon>
        <taxon>Viridiplantae</taxon>
        <taxon>Streptophyta</taxon>
        <taxon>Embryophyta</taxon>
        <taxon>Tracheophyta</taxon>
        <taxon>Spermatophyta</taxon>
        <taxon>Magnoliopsida</taxon>
        <taxon>eudicotyledons</taxon>
        <taxon>Gunneridae</taxon>
        <taxon>Pentapetalae</taxon>
        <taxon>rosids</taxon>
        <taxon>malvids</taxon>
        <taxon>Malvales</taxon>
        <taxon>Malvaceae</taxon>
        <taxon>Malvoideae</taxon>
        <taxon>Gossypium</taxon>
    </lineage>
</organism>